<feature type="domain" description="Protein kinase" evidence="1">
    <location>
        <begin position="1"/>
        <end position="184"/>
    </location>
</feature>
<evidence type="ECO:0000313" key="2">
    <source>
        <dbReference type="EMBL" id="CAI2190370.1"/>
    </source>
</evidence>
<dbReference type="AlphaFoldDB" id="A0A9W4X6M3"/>
<comment type="caution">
    <text evidence="2">The sequence shown here is derived from an EMBL/GenBank/DDBJ whole genome shotgun (WGS) entry which is preliminary data.</text>
</comment>
<gene>
    <name evidence="2" type="ORF">FWILDA_LOCUS14542</name>
</gene>
<dbReference type="InterPro" id="IPR001245">
    <property type="entry name" value="Ser-Thr/Tyr_kinase_cat_dom"/>
</dbReference>
<dbReference type="GO" id="GO:0004674">
    <property type="term" value="F:protein serine/threonine kinase activity"/>
    <property type="evidence" value="ECO:0007669"/>
    <property type="project" value="TreeGrafter"/>
</dbReference>
<organism evidence="2 3">
    <name type="scientific">Funneliformis geosporum</name>
    <dbReference type="NCBI Taxonomy" id="1117311"/>
    <lineage>
        <taxon>Eukaryota</taxon>
        <taxon>Fungi</taxon>
        <taxon>Fungi incertae sedis</taxon>
        <taxon>Mucoromycota</taxon>
        <taxon>Glomeromycotina</taxon>
        <taxon>Glomeromycetes</taxon>
        <taxon>Glomerales</taxon>
        <taxon>Glomeraceae</taxon>
        <taxon>Funneliformis</taxon>
    </lineage>
</organism>
<dbReference type="InterPro" id="IPR011009">
    <property type="entry name" value="Kinase-like_dom_sf"/>
</dbReference>
<dbReference type="InterPro" id="IPR051681">
    <property type="entry name" value="Ser/Thr_Kinases-Pseudokinases"/>
</dbReference>
<dbReference type="Pfam" id="PF07714">
    <property type="entry name" value="PK_Tyr_Ser-Thr"/>
    <property type="match status" value="1"/>
</dbReference>
<protein>
    <submittedName>
        <fullName evidence="2">2049_t:CDS:1</fullName>
    </submittedName>
</protein>
<accession>A0A9W4X6M3</accession>
<proteinExistence type="predicted"/>
<feature type="non-terminal residue" evidence="2">
    <location>
        <position position="184"/>
    </location>
</feature>
<keyword evidence="3" id="KW-1185">Reference proteome</keyword>
<dbReference type="Gene3D" id="1.10.510.10">
    <property type="entry name" value="Transferase(Phosphotransferase) domain 1"/>
    <property type="match status" value="1"/>
</dbReference>
<dbReference type="PANTHER" id="PTHR44329">
    <property type="entry name" value="SERINE/THREONINE-PROTEIN KINASE TNNI3K-RELATED"/>
    <property type="match status" value="1"/>
</dbReference>
<dbReference type="PRINTS" id="PR00109">
    <property type="entry name" value="TYRKINASE"/>
</dbReference>
<evidence type="ECO:0000259" key="1">
    <source>
        <dbReference type="PROSITE" id="PS50011"/>
    </source>
</evidence>
<dbReference type="PANTHER" id="PTHR44329:SF289">
    <property type="entry name" value="SERINE_THREONINE-PROTEIN KINASE VIK"/>
    <property type="match status" value="1"/>
</dbReference>
<evidence type="ECO:0000313" key="3">
    <source>
        <dbReference type="Proteomes" id="UP001153678"/>
    </source>
</evidence>
<reference evidence="2" key="1">
    <citation type="submission" date="2022-08" db="EMBL/GenBank/DDBJ databases">
        <authorList>
            <person name="Kallberg Y."/>
            <person name="Tangrot J."/>
            <person name="Rosling A."/>
        </authorList>
    </citation>
    <scope>NUCLEOTIDE SEQUENCE</scope>
    <source>
        <strain evidence="2">Wild A</strain>
    </source>
</reference>
<dbReference type="GO" id="GO:0005524">
    <property type="term" value="F:ATP binding"/>
    <property type="evidence" value="ECO:0007669"/>
    <property type="project" value="InterPro"/>
</dbReference>
<sequence length="184" mass="21212">MQHYALDLPRFIIRYFFELSWKDKLGGLKTIIEGLKNIHQEDIIHRDYHSGNIMISRFMGPTGFITGFKCSLSDIGISKSSISNDDHEIYGIIPYIAPEIFQGQQYTKASDVYGFGMIMWELLTGRRPFWNRNHDTYLIIEICDGLRPPIVTNAPEGYNELMQCCWNSDPFKRPTAANILSIII</sequence>
<dbReference type="OrthoDB" id="544350at2759"/>
<dbReference type="PROSITE" id="PS50011">
    <property type="entry name" value="PROTEIN_KINASE_DOM"/>
    <property type="match status" value="1"/>
</dbReference>
<dbReference type="EMBL" id="CAMKVN010006516">
    <property type="protein sequence ID" value="CAI2190370.1"/>
    <property type="molecule type" value="Genomic_DNA"/>
</dbReference>
<dbReference type="SUPFAM" id="SSF56112">
    <property type="entry name" value="Protein kinase-like (PK-like)"/>
    <property type="match status" value="1"/>
</dbReference>
<name>A0A9W4X6M3_9GLOM</name>
<dbReference type="InterPro" id="IPR000719">
    <property type="entry name" value="Prot_kinase_dom"/>
</dbReference>
<dbReference type="Proteomes" id="UP001153678">
    <property type="component" value="Unassembled WGS sequence"/>
</dbReference>